<feature type="transmembrane region" description="Helical" evidence="2">
    <location>
        <begin position="205"/>
        <end position="229"/>
    </location>
</feature>
<evidence type="ECO:0000256" key="2">
    <source>
        <dbReference type="SAM" id="Phobius"/>
    </source>
</evidence>
<evidence type="ECO:0000313" key="3">
    <source>
        <dbReference type="EMBL" id="KZP27846.1"/>
    </source>
</evidence>
<gene>
    <name evidence="3" type="ORF">FIBSPDRAFT_853035</name>
</gene>
<feature type="transmembrane region" description="Helical" evidence="2">
    <location>
        <begin position="94"/>
        <end position="114"/>
    </location>
</feature>
<dbReference type="STRING" id="436010.A0A166R327"/>
<protein>
    <submittedName>
        <fullName evidence="3">Uncharacterized protein</fullName>
    </submittedName>
</protein>
<name>A0A166R327_9AGAM</name>
<feature type="transmembrane region" description="Helical" evidence="2">
    <location>
        <begin position="42"/>
        <end position="63"/>
    </location>
</feature>
<keyword evidence="2" id="KW-0812">Transmembrane</keyword>
<feature type="transmembrane region" description="Helical" evidence="2">
    <location>
        <begin position="160"/>
        <end position="184"/>
    </location>
</feature>
<feature type="transmembrane region" description="Helical" evidence="2">
    <location>
        <begin position="126"/>
        <end position="148"/>
    </location>
</feature>
<organism evidence="3">
    <name type="scientific">Athelia psychrophila</name>
    <dbReference type="NCBI Taxonomy" id="1759441"/>
    <lineage>
        <taxon>Eukaryota</taxon>
        <taxon>Fungi</taxon>
        <taxon>Dikarya</taxon>
        <taxon>Basidiomycota</taxon>
        <taxon>Agaricomycotina</taxon>
        <taxon>Agaricomycetes</taxon>
        <taxon>Agaricomycetidae</taxon>
        <taxon>Atheliales</taxon>
        <taxon>Atheliaceae</taxon>
        <taxon>Athelia</taxon>
    </lineage>
</organism>
<feature type="region of interest" description="Disordered" evidence="1">
    <location>
        <begin position="290"/>
        <end position="321"/>
    </location>
</feature>
<dbReference type="EMBL" id="KV417506">
    <property type="protein sequence ID" value="KZP27846.1"/>
    <property type="molecule type" value="Genomic_DNA"/>
</dbReference>
<evidence type="ECO:0000256" key="1">
    <source>
        <dbReference type="SAM" id="MobiDB-lite"/>
    </source>
</evidence>
<feature type="transmembrane region" description="Helical" evidence="2">
    <location>
        <begin position="12"/>
        <end position="35"/>
    </location>
</feature>
<dbReference type="OrthoDB" id="3354175at2759"/>
<keyword evidence="2" id="KW-1133">Transmembrane helix</keyword>
<accession>A0A166R327</accession>
<proteinExistence type="predicted"/>
<keyword evidence="2" id="KW-0472">Membrane</keyword>
<sequence length="321" mass="35192">MALTLDGAVLISMVVESMFFGIFTVMFGYAVWVLVCRRPPPILNRLVITAALLFAVAVMHFSVDTYRVVAGFITYRDALGGPVAYLNNLANGVYLFKSSLYVVQTLIGDACMIYRCWIIWQKKHWIVAFPCLLLLSCAASGIGVVYSFSRQGPTSQVFGFAGWVSSFFSITLATNTISTILIVYRIWSVDRAAGKFRQTASALKPVMLVVVESGLIYSVSLVCLLAAYFSGSWGHFIILDSLTPIIGIVFSMIIVRIGLSISWGEESASMPSTRRDVTRPPSAFMMQPKVTTVHADRRTDVDDGSDSGFPASSDKDFTSTL</sequence>
<dbReference type="AlphaFoldDB" id="A0A166R327"/>
<feature type="transmembrane region" description="Helical" evidence="2">
    <location>
        <begin position="235"/>
        <end position="255"/>
    </location>
</feature>
<reference evidence="3" key="1">
    <citation type="journal article" date="2016" name="Mol. Biol. Evol.">
        <title>Comparative Genomics of Early-Diverging Mushroom-Forming Fungi Provides Insights into the Origins of Lignocellulose Decay Capabilities.</title>
        <authorList>
            <person name="Nagy L.G."/>
            <person name="Riley R."/>
            <person name="Tritt A."/>
            <person name="Adam C."/>
            <person name="Daum C."/>
            <person name="Floudas D."/>
            <person name="Sun H."/>
            <person name="Yadav J.S."/>
            <person name="Pangilinan J."/>
            <person name="Larsson K.H."/>
            <person name="Matsuura K."/>
            <person name="Barry K."/>
            <person name="Labutti K."/>
            <person name="Kuo R."/>
            <person name="Ohm R.A."/>
            <person name="Bhattacharya S.S."/>
            <person name="Shirouzu T."/>
            <person name="Yoshinaga Y."/>
            <person name="Martin F.M."/>
            <person name="Grigoriev I.V."/>
            <person name="Hibbett D.S."/>
        </authorList>
    </citation>
    <scope>NUCLEOTIDE SEQUENCE [LARGE SCALE GENOMIC DNA]</scope>
    <source>
        <strain evidence="3">CBS 109695</strain>
    </source>
</reference>